<dbReference type="Pfam" id="PF09976">
    <property type="entry name" value="TPR_21"/>
    <property type="match status" value="1"/>
</dbReference>
<evidence type="ECO:0000256" key="2">
    <source>
        <dbReference type="ARBA" id="ARBA00022475"/>
    </source>
</evidence>
<dbReference type="PANTHER" id="PTHR38035">
    <property type="entry name" value="UPF0070 PROTEIN YFGM"/>
    <property type="match status" value="1"/>
</dbReference>
<organism evidence="12 13">
    <name type="scientific">Saliniradius amylolyticus</name>
    <dbReference type="NCBI Taxonomy" id="2183582"/>
    <lineage>
        <taxon>Bacteria</taxon>
        <taxon>Pseudomonadati</taxon>
        <taxon>Pseudomonadota</taxon>
        <taxon>Gammaproteobacteria</taxon>
        <taxon>Alteromonadales</taxon>
        <taxon>Alteromonadaceae</taxon>
        <taxon>Saliniradius</taxon>
    </lineage>
</organism>
<dbReference type="PROSITE" id="PS50005">
    <property type="entry name" value="TPR"/>
    <property type="match status" value="1"/>
</dbReference>
<evidence type="ECO:0000256" key="3">
    <source>
        <dbReference type="ARBA" id="ARBA00022692"/>
    </source>
</evidence>
<keyword evidence="2" id="KW-1003">Cell membrane</keyword>
<dbReference type="SUPFAM" id="SSF48452">
    <property type="entry name" value="TPR-like"/>
    <property type="match status" value="1"/>
</dbReference>
<keyword evidence="4 10" id="KW-1133">Transmembrane helix</keyword>
<evidence type="ECO:0000313" key="13">
    <source>
        <dbReference type="Proteomes" id="UP000245728"/>
    </source>
</evidence>
<sequence length="206" mass="23000">MARYETEEQQVEAIKQFWKENGTVIVLGAVLGLGGLWGWRYYNTQQLQAQEQASSAYQQKIEQLEQDNGFSTVKQFVEQQGESDYAVLAALHLAQEAVDRDDLSEAAKQLSFAADHSSVEAVAHVARLRLARVQLQQEQPDASLKSLQSIPAEQFVAQVEELKGDIYRQQGNFEQARVAYQAALEQSAGNRLLQMKLDNLSAEANA</sequence>
<protein>
    <recommendedName>
        <fullName evidence="8">Ancillary SecYEG translocon subunit</fullName>
    </recommendedName>
</protein>
<dbReference type="InterPro" id="IPR018704">
    <property type="entry name" value="SecYEG/CpoB_TPR"/>
</dbReference>
<dbReference type="InterPro" id="IPR019734">
    <property type="entry name" value="TPR_rpt"/>
</dbReference>
<dbReference type="KEGG" id="salh:HMF8227_02245"/>
<keyword evidence="3 10" id="KW-0812">Transmembrane</keyword>
<dbReference type="AlphaFoldDB" id="A0A2S2E4W4"/>
<evidence type="ECO:0000256" key="8">
    <source>
        <dbReference type="ARBA" id="ARBA00024235"/>
    </source>
</evidence>
<comment type="similarity">
    <text evidence="7">Belongs to the YfgM family.</text>
</comment>
<evidence type="ECO:0000256" key="6">
    <source>
        <dbReference type="ARBA" id="ARBA00023186"/>
    </source>
</evidence>
<evidence type="ECO:0000313" key="12">
    <source>
        <dbReference type="EMBL" id="AWL12698.1"/>
    </source>
</evidence>
<feature type="repeat" description="TPR" evidence="9">
    <location>
        <begin position="157"/>
        <end position="190"/>
    </location>
</feature>
<feature type="transmembrane region" description="Helical" evidence="10">
    <location>
        <begin position="21"/>
        <end position="42"/>
    </location>
</feature>
<evidence type="ECO:0000256" key="4">
    <source>
        <dbReference type="ARBA" id="ARBA00022989"/>
    </source>
</evidence>
<name>A0A2S2E4W4_9ALTE</name>
<comment type="subcellular location">
    <subcellularLocation>
        <location evidence="1">Cell membrane</location>
        <topology evidence="1">Single-pass type II membrane protein</topology>
    </subcellularLocation>
</comment>
<gene>
    <name evidence="12" type="ORF">HMF8227_02245</name>
</gene>
<dbReference type="GO" id="GO:0005886">
    <property type="term" value="C:plasma membrane"/>
    <property type="evidence" value="ECO:0007669"/>
    <property type="project" value="UniProtKB-SubCell"/>
</dbReference>
<dbReference type="OrthoDB" id="9789675at2"/>
<dbReference type="InterPro" id="IPR011990">
    <property type="entry name" value="TPR-like_helical_dom_sf"/>
</dbReference>
<dbReference type="RefSeq" id="WP_109340246.1">
    <property type="nucleotide sequence ID" value="NZ_CP029347.1"/>
</dbReference>
<dbReference type="EMBL" id="CP029347">
    <property type="protein sequence ID" value="AWL12698.1"/>
    <property type="molecule type" value="Genomic_DNA"/>
</dbReference>
<evidence type="ECO:0000256" key="1">
    <source>
        <dbReference type="ARBA" id="ARBA00004401"/>
    </source>
</evidence>
<evidence type="ECO:0000256" key="10">
    <source>
        <dbReference type="SAM" id="Phobius"/>
    </source>
</evidence>
<evidence type="ECO:0000256" key="5">
    <source>
        <dbReference type="ARBA" id="ARBA00023136"/>
    </source>
</evidence>
<keyword evidence="13" id="KW-1185">Reference proteome</keyword>
<dbReference type="GO" id="GO:0044877">
    <property type="term" value="F:protein-containing complex binding"/>
    <property type="evidence" value="ECO:0007669"/>
    <property type="project" value="InterPro"/>
</dbReference>
<accession>A0A2S2E4W4</accession>
<dbReference type="PIRSF" id="PIRSF006170">
    <property type="entry name" value="YfgM"/>
    <property type="match status" value="1"/>
</dbReference>
<evidence type="ECO:0000259" key="11">
    <source>
        <dbReference type="Pfam" id="PF09976"/>
    </source>
</evidence>
<proteinExistence type="inferred from homology"/>
<dbReference type="Gene3D" id="1.25.40.10">
    <property type="entry name" value="Tetratricopeptide repeat domain"/>
    <property type="match status" value="1"/>
</dbReference>
<dbReference type="PANTHER" id="PTHR38035:SF1">
    <property type="entry name" value="ANCILLARY SECYEG TRANSLOCON SUBUNIT"/>
    <property type="match status" value="1"/>
</dbReference>
<dbReference type="Proteomes" id="UP000245728">
    <property type="component" value="Chromosome"/>
</dbReference>
<keyword evidence="9" id="KW-0802">TPR repeat</keyword>
<dbReference type="InterPro" id="IPR026039">
    <property type="entry name" value="YfgM"/>
</dbReference>
<evidence type="ECO:0000256" key="7">
    <source>
        <dbReference type="ARBA" id="ARBA00024197"/>
    </source>
</evidence>
<keyword evidence="5 10" id="KW-0472">Membrane</keyword>
<keyword evidence="6" id="KW-0143">Chaperone</keyword>
<reference evidence="12 13" key="1">
    <citation type="submission" date="2018-05" db="EMBL/GenBank/DDBJ databases">
        <title>Salinimonas sp. HMF8227 Genome sequencing and assembly.</title>
        <authorList>
            <person name="Kang H."/>
            <person name="Kang J."/>
            <person name="Cha I."/>
            <person name="Kim H."/>
            <person name="Joh K."/>
        </authorList>
    </citation>
    <scope>NUCLEOTIDE SEQUENCE [LARGE SCALE GENOMIC DNA]</scope>
    <source>
        <strain evidence="12 13">HMF8227</strain>
    </source>
</reference>
<feature type="domain" description="Ancillary SecYEG translocon subunit/Cell division coordinator CpoB TPR" evidence="11">
    <location>
        <begin position="15"/>
        <end position="201"/>
    </location>
</feature>
<evidence type="ECO:0000256" key="9">
    <source>
        <dbReference type="PROSITE-ProRule" id="PRU00339"/>
    </source>
</evidence>